<dbReference type="EMBL" id="QKKZ01000003">
    <property type="protein sequence ID" value="KAB7514005.1"/>
    <property type="molecule type" value="Genomic_DNA"/>
</dbReference>
<sequence length="116" mass="12400">MPSRRSVLATTAAAVAATGGCLYDHPDPTPTPNCAHASVVPLRIERRGTPPDDGAYAVVELTVDELPAPALIAELQTCDGNERERYAVTETGTRRIEFGPYDCIDGISLHFDGCED</sequence>
<evidence type="ECO:0000313" key="3">
    <source>
        <dbReference type="EMBL" id="KAB7518683.1"/>
    </source>
</evidence>
<dbReference type="Proteomes" id="UP000326302">
    <property type="component" value="Unassembled WGS sequence"/>
</dbReference>
<comment type="caution">
    <text evidence="1">The sequence shown here is derived from an EMBL/GenBank/DDBJ whole genome shotgun (WGS) entry which is preliminary data.</text>
</comment>
<evidence type="ECO:0000313" key="6">
    <source>
        <dbReference type="Proteomes" id="UP000326865"/>
    </source>
</evidence>
<proteinExistence type="predicted"/>
<evidence type="ECO:0000313" key="1">
    <source>
        <dbReference type="EMBL" id="KAB7514005.1"/>
    </source>
</evidence>
<accession>A0A5N5U9R0</accession>
<accession>A0A5N5U615</accession>
<evidence type="ECO:0000313" key="2">
    <source>
        <dbReference type="EMBL" id="KAB7514402.1"/>
    </source>
</evidence>
<reference evidence="4 5" key="1">
    <citation type="submission" date="2019-10" db="EMBL/GenBank/DDBJ databases">
        <title>Unraveling microbial dark matter from salterns through culturing: the case of the genus Halosegnis.</title>
        <authorList>
            <person name="Duran-Viseras A."/>
            <person name="Andrei A.-S."/>
            <person name="Vera-Gargallo B."/>
            <person name="Ghai R."/>
            <person name="Sanchez-Porro C."/>
            <person name="Ventosa A."/>
        </authorList>
    </citation>
    <scope>NUCLEOTIDE SEQUENCE [LARGE SCALE GENOMIC DNA]</scope>
    <source>
        <strain evidence="2 5">F17-44</strain>
        <strain evidence="1 6">F18-79</strain>
        <strain evidence="3 4">F19-13</strain>
    </source>
</reference>
<dbReference type="InterPro" id="IPR006311">
    <property type="entry name" value="TAT_signal"/>
</dbReference>
<dbReference type="PROSITE" id="PS51318">
    <property type="entry name" value="TAT"/>
    <property type="match status" value="1"/>
</dbReference>
<dbReference type="EMBL" id="QMDY01000003">
    <property type="protein sequence ID" value="KAB7518683.1"/>
    <property type="molecule type" value="Genomic_DNA"/>
</dbReference>
<evidence type="ECO:0000313" key="5">
    <source>
        <dbReference type="Proteomes" id="UP000326302"/>
    </source>
</evidence>
<dbReference type="Proteomes" id="UP000326207">
    <property type="component" value="Unassembled WGS sequence"/>
</dbReference>
<dbReference type="AlphaFoldDB" id="A0A5N5U615"/>
<protein>
    <submittedName>
        <fullName evidence="1">Uncharacterized protein</fullName>
    </submittedName>
</protein>
<organism evidence="1 6">
    <name type="scientific">Halosegnis rubeus</name>
    <dbReference type="NCBI Taxonomy" id="2212850"/>
    <lineage>
        <taxon>Archaea</taxon>
        <taxon>Methanobacteriati</taxon>
        <taxon>Methanobacteriota</taxon>
        <taxon>Stenosarchaea group</taxon>
        <taxon>Halobacteria</taxon>
        <taxon>Halobacteriales</taxon>
        <taxon>Natronomonadaceae</taxon>
        <taxon>Halosegnis</taxon>
    </lineage>
</organism>
<gene>
    <name evidence="1" type="ORF">DM867_09495</name>
    <name evidence="2" type="ORF">DMP03_11130</name>
    <name evidence="3" type="ORF">DP108_05780</name>
</gene>
<accession>A0A5N5UMW9</accession>
<dbReference type="EMBL" id="QJOW01000004">
    <property type="protein sequence ID" value="KAB7514402.1"/>
    <property type="molecule type" value="Genomic_DNA"/>
</dbReference>
<dbReference type="Proteomes" id="UP000326865">
    <property type="component" value="Unassembled WGS sequence"/>
</dbReference>
<dbReference type="OrthoDB" id="378268at2157"/>
<dbReference type="PROSITE" id="PS51257">
    <property type="entry name" value="PROKAR_LIPOPROTEIN"/>
    <property type="match status" value="1"/>
</dbReference>
<name>A0A5N5U615_9EURY</name>
<keyword evidence="6" id="KW-1185">Reference proteome</keyword>
<evidence type="ECO:0000313" key="4">
    <source>
        <dbReference type="Proteomes" id="UP000326207"/>
    </source>
</evidence>
<dbReference type="RefSeq" id="WP_152120730.1">
    <property type="nucleotide sequence ID" value="NZ_QJOW01000004.1"/>
</dbReference>